<evidence type="ECO:0000313" key="3">
    <source>
        <dbReference type="Proteomes" id="UP000249166"/>
    </source>
</evidence>
<dbReference type="Gene3D" id="3.40.1680.10">
    <property type="entry name" value="yp_829618.1 domain like"/>
    <property type="match status" value="1"/>
</dbReference>
<dbReference type="OrthoDB" id="4946099at2"/>
<dbReference type="InterPro" id="IPR056695">
    <property type="entry name" value="DUF7793"/>
</dbReference>
<sequence length="122" mass="13254">MNGISKVDIDGKGTLELSGGVLRLHWKPGATVGLDEAHRVLSAISTLGQGVRLPMLIEIHDVTYSAAARRVFPDPSAVSRMALLGSSPVDQVVAMFRLPRLPTGFPVRYFTSEEKALVWLRS</sequence>
<dbReference type="Pfam" id="PF25056">
    <property type="entry name" value="DUF7793"/>
    <property type="match status" value="1"/>
</dbReference>
<dbReference type="Proteomes" id="UP000249166">
    <property type="component" value="Unassembled WGS sequence"/>
</dbReference>
<proteinExistence type="predicted"/>
<dbReference type="RefSeq" id="WP_111904271.1">
    <property type="nucleotide sequence ID" value="NZ_QLNP01000081.1"/>
</dbReference>
<dbReference type="Gene3D" id="3.40.970.30">
    <property type="entry name" value="yp_829618.1 like domains"/>
    <property type="match status" value="1"/>
</dbReference>
<evidence type="ECO:0000313" key="2">
    <source>
        <dbReference type="EMBL" id="RAM36932.1"/>
    </source>
</evidence>
<feature type="domain" description="DUF7793" evidence="1">
    <location>
        <begin position="16"/>
        <end position="121"/>
    </location>
</feature>
<name>A0A328HEJ4_ARTGO</name>
<dbReference type="AlphaFoldDB" id="A0A328HEJ4"/>
<accession>A0A328HEJ4</accession>
<evidence type="ECO:0000259" key="1">
    <source>
        <dbReference type="Pfam" id="PF25056"/>
    </source>
</evidence>
<organism evidence="2 3">
    <name type="scientific">Arthrobacter globiformis</name>
    <dbReference type="NCBI Taxonomy" id="1665"/>
    <lineage>
        <taxon>Bacteria</taxon>
        <taxon>Bacillati</taxon>
        <taxon>Actinomycetota</taxon>
        <taxon>Actinomycetes</taxon>
        <taxon>Micrococcales</taxon>
        <taxon>Micrococcaceae</taxon>
        <taxon>Arthrobacter</taxon>
    </lineage>
</organism>
<gene>
    <name evidence="2" type="ORF">DBZ45_12730</name>
</gene>
<comment type="caution">
    <text evidence="2">The sequence shown here is derived from an EMBL/GenBank/DDBJ whole genome shotgun (WGS) entry which is preliminary data.</text>
</comment>
<reference evidence="2 3" key="1">
    <citation type="submission" date="2018-04" db="EMBL/GenBank/DDBJ databases">
        <title>Bacteria isolated from cave deposits of Manipur.</title>
        <authorList>
            <person name="Sahoo D."/>
            <person name="Sarangthem I."/>
            <person name="Nandeibam J."/>
        </authorList>
    </citation>
    <scope>NUCLEOTIDE SEQUENCE [LARGE SCALE GENOMIC DNA]</scope>
    <source>
        <strain evidence="3">mrc11</strain>
    </source>
</reference>
<dbReference type="EMBL" id="QLNP01000081">
    <property type="protein sequence ID" value="RAM36932.1"/>
    <property type="molecule type" value="Genomic_DNA"/>
</dbReference>
<protein>
    <submittedName>
        <fullName evidence="2">STAS/SEC14 domain-containing protein</fullName>
    </submittedName>
</protein>